<sequence>MGSPAGTRRARVGAGCLGHGGRCGPGTACLLGWPGSPGLAAHRPRPLPPCAGVC</sequence>
<dbReference type="Proteomes" id="UP001623349">
    <property type="component" value="Unassembled WGS sequence"/>
</dbReference>
<protein>
    <submittedName>
        <fullName evidence="1">BMP/retinoic acid-inducible neural-specific protein 2</fullName>
    </submittedName>
</protein>
<comment type="caution">
    <text evidence="1">The sequence shown here is derived from an EMBL/GenBank/DDBJ whole genome shotgun (WGS) entry which is preliminary data.</text>
</comment>
<reference evidence="1 2" key="1">
    <citation type="submission" date="2024-08" db="EMBL/GenBank/DDBJ databases">
        <title>The draft genome of Apodemus speciosus.</title>
        <authorList>
            <person name="Nabeshima K."/>
            <person name="Suzuki S."/>
            <person name="Onuma M."/>
        </authorList>
    </citation>
    <scope>NUCLEOTIDE SEQUENCE [LARGE SCALE GENOMIC DNA]</scope>
    <source>
        <strain evidence="1">IB14-021</strain>
    </source>
</reference>
<evidence type="ECO:0000313" key="2">
    <source>
        <dbReference type="Proteomes" id="UP001623349"/>
    </source>
</evidence>
<gene>
    <name evidence="1" type="ORF">APTSU1_000081400</name>
</gene>
<dbReference type="EMBL" id="BAAFST010000001">
    <property type="protein sequence ID" value="GAB1285584.1"/>
    <property type="molecule type" value="Genomic_DNA"/>
</dbReference>
<name>A0ABQ0EEM1_APOSI</name>
<evidence type="ECO:0000313" key="1">
    <source>
        <dbReference type="EMBL" id="GAB1285584.1"/>
    </source>
</evidence>
<proteinExistence type="predicted"/>
<accession>A0ABQ0EEM1</accession>
<keyword evidence="2" id="KW-1185">Reference proteome</keyword>
<organism evidence="1 2">
    <name type="scientific">Apodemus speciosus</name>
    <name type="common">Large Japanese field mouse</name>
    <dbReference type="NCBI Taxonomy" id="105296"/>
    <lineage>
        <taxon>Eukaryota</taxon>
        <taxon>Metazoa</taxon>
        <taxon>Chordata</taxon>
        <taxon>Craniata</taxon>
        <taxon>Vertebrata</taxon>
        <taxon>Euteleostomi</taxon>
        <taxon>Mammalia</taxon>
        <taxon>Eutheria</taxon>
        <taxon>Euarchontoglires</taxon>
        <taxon>Glires</taxon>
        <taxon>Rodentia</taxon>
        <taxon>Myomorpha</taxon>
        <taxon>Muroidea</taxon>
        <taxon>Muridae</taxon>
        <taxon>Murinae</taxon>
        <taxon>Apodemus</taxon>
    </lineage>
</organism>